<protein>
    <submittedName>
        <fullName evidence="2">Uncharacterized protein</fullName>
    </submittedName>
</protein>
<dbReference type="EMBL" id="WQLB01000001">
    <property type="protein sequence ID" value="MVN85154.1"/>
    <property type="molecule type" value="Genomic_DNA"/>
</dbReference>
<dbReference type="AlphaFoldDB" id="A0A7C9HP35"/>
<comment type="caution">
    <text evidence="2">The sequence shown here is derived from an EMBL/GenBank/DDBJ whole genome shotgun (WGS) entry which is preliminary data.</text>
</comment>
<dbReference type="Proteomes" id="UP000483286">
    <property type="component" value="Unassembled WGS sequence"/>
</dbReference>
<proteinExistence type="predicted"/>
<feature type="region of interest" description="Disordered" evidence="1">
    <location>
        <begin position="122"/>
        <end position="146"/>
    </location>
</feature>
<evidence type="ECO:0000313" key="3">
    <source>
        <dbReference type="Proteomes" id="UP000483286"/>
    </source>
</evidence>
<sequence>MPYIKLSEQIEKLTNAQRSDAFIKQFRDAVREGKIDAADLPSRFELPKQFSRRGSDETYSKTVRDMVFDHTPEFDAWFDETNQGLNTGRRGSKPKATLENIEAGLVDFKELAAATRAKIEASYSKGQALGKSRATGTKKTGRKAKK</sequence>
<organism evidence="2 3">
    <name type="scientific">Deinococcus arboris</name>
    <dbReference type="NCBI Taxonomy" id="2682977"/>
    <lineage>
        <taxon>Bacteria</taxon>
        <taxon>Thermotogati</taxon>
        <taxon>Deinococcota</taxon>
        <taxon>Deinococci</taxon>
        <taxon>Deinococcales</taxon>
        <taxon>Deinococcaceae</taxon>
        <taxon>Deinococcus</taxon>
    </lineage>
</organism>
<reference evidence="2 3" key="1">
    <citation type="submission" date="2019-12" db="EMBL/GenBank/DDBJ databases">
        <title>Deinococcus sp. HMF7620 Genome sequencing and assembly.</title>
        <authorList>
            <person name="Kang H."/>
            <person name="Kim H."/>
            <person name="Joh K."/>
        </authorList>
    </citation>
    <scope>NUCLEOTIDE SEQUENCE [LARGE SCALE GENOMIC DNA]</scope>
    <source>
        <strain evidence="2 3">HMF7620</strain>
    </source>
</reference>
<keyword evidence="3" id="KW-1185">Reference proteome</keyword>
<evidence type="ECO:0000256" key="1">
    <source>
        <dbReference type="SAM" id="MobiDB-lite"/>
    </source>
</evidence>
<evidence type="ECO:0000313" key="2">
    <source>
        <dbReference type="EMBL" id="MVN85154.1"/>
    </source>
</evidence>
<accession>A0A7C9HP35</accession>
<name>A0A7C9HP35_9DEIO</name>
<dbReference type="RefSeq" id="WP_157457185.1">
    <property type="nucleotide sequence ID" value="NZ_WQLB01000001.1"/>
</dbReference>
<gene>
    <name evidence="2" type="ORF">GO986_00005</name>
</gene>